<comment type="caution">
    <text evidence="2">The sequence shown here is derived from an EMBL/GenBank/DDBJ whole genome shotgun (WGS) entry which is preliminary data.</text>
</comment>
<accession>A0A1V3IEQ9</accession>
<dbReference type="AlphaFoldDB" id="A0A1V3IEQ9"/>
<dbReference type="STRING" id="1908260.BKK50_11195"/>
<evidence type="ECO:0008006" key="4">
    <source>
        <dbReference type="Google" id="ProtNLM"/>
    </source>
</evidence>
<reference evidence="2 3" key="1">
    <citation type="submission" date="2016-10" db="EMBL/GenBank/DDBJ databases">
        <title>Rodentibacter gen. nov. and new species.</title>
        <authorList>
            <person name="Christensen H."/>
        </authorList>
    </citation>
    <scope>NUCLEOTIDE SEQUENCE [LARGE SCALE GENOMIC DNA]</scope>
    <source>
        <strain evidence="2 3">CCUG17206</strain>
    </source>
</reference>
<evidence type="ECO:0000313" key="3">
    <source>
        <dbReference type="Proteomes" id="UP000189433"/>
    </source>
</evidence>
<proteinExistence type="predicted"/>
<dbReference type="RefSeq" id="WP_077418205.1">
    <property type="nucleotide sequence ID" value="NZ_MLHJ01000135.1"/>
</dbReference>
<dbReference type="EMBL" id="MLHJ01000135">
    <property type="protein sequence ID" value="OOF38988.1"/>
    <property type="molecule type" value="Genomic_DNA"/>
</dbReference>
<keyword evidence="1" id="KW-0175">Coiled coil</keyword>
<dbReference type="OrthoDB" id="5675912at2"/>
<evidence type="ECO:0000313" key="2">
    <source>
        <dbReference type="EMBL" id="OOF38988.1"/>
    </source>
</evidence>
<organism evidence="2 3">
    <name type="scientific">Rodentibacter rarus</name>
    <dbReference type="NCBI Taxonomy" id="1908260"/>
    <lineage>
        <taxon>Bacteria</taxon>
        <taxon>Pseudomonadati</taxon>
        <taxon>Pseudomonadota</taxon>
        <taxon>Gammaproteobacteria</taxon>
        <taxon>Pasteurellales</taxon>
        <taxon>Pasteurellaceae</taxon>
        <taxon>Rodentibacter</taxon>
    </lineage>
</organism>
<evidence type="ECO:0000256" key="1">
    <source>
        <dbReference type="SAM" id="Coils"/>
    </source>
</evidence>
<sequence>MKLYEITEQYENIAELLNNPEFAENADVQKALEAIQEDFNQKAERVVHVIKNAEGDIEVIDAEIKRLQAMKKQRQNGIEGIKNYLKLNMAKTDTESIKCPLFNISYREQKESAVELDDDLFLANNIDEDLVNVKITPNKTEIKKRLKAGEAVIGAKLVDTQVLTIK</sequence>
<gene>
    <name evidence="2" type="ORF">BKK50_11195</name>
</gene>
<dbReference type="Proteomes" id="UP000189433">
    <property type="component" value="Unassembled WGS sequence"/>
</dbReference>
<name>A0A1V3IEQ9_9PAST</name>
<feature type="coiled-coil region" evidence="1">
    <location>
        <begin position="25"/>
        <end position="70"/>
    </location>
</feature>
<keyword evidence="3" id="KW-1185">Reference proteome</keyword>
<dbReference type="Pfam" id="PF05565">
    <property type="entry name" value="Sipho_Gp157"/>
    <property type="match status" value="1"/>
</dbReference>
<protein>
    <recommendedName>
        <fullName evidence="4">Siphovirus Gp157 family protein</fullName>
    </recommendedName>
</protein>
<dbReference type="InterPro" id="IPR008840">
    <property type="entry name" value="Sipho_Gp157"/>
</dbReference>